<evidence type="ECO:0000313" key="2">
    <source>
        <dbReference type="Proteomes" id="UP001159405"/>
    </source>
</evidence>
<sequence length="63" mass="6963">MFNDSKTEFLIIGSSQQLSKVTMASIKVGECDIEPLKHVTRKTFGDRAFLHAGPTVWNALIAI</sequence>
<proteinExistence type="predicted"/>
<name>A0ABN8P5L8_9CNID</name>
<protein>
    <submittedName>
        <fullName evidence="1">Uncharacterized protein</fullName>
    </submittedName>
</protein>
<gene>
    <name evidence="1" type="ORF">PLOB_00037473</name>
</gene>
<comment type="caution">
    <text evidence="1">The sequence shown here is derived from an EMBL/GenBank/DDBJ whole genome shotgun (WGS) entry which is preliminary data.</text>
</comment>
<evidence type="ECO:0000313" key="1">
    <source>
        <dbReference type="EMBL" id="CAH3134651.1"/>
    </source>
</evidence>
<keyword evidence="2" id="KW-1185">Reference proteome</keyword>
<organism evidence="1 2">
    <name type="scientific">Porites lobata</name>
    <dbReference type="NCBI Taxonomy" id="104759"/>
    <lineage>
        <taxon>Eukaryota</taxon>
        <taxon>Metazoa</taxon>
        <taxon>Cnidaria</taxon>
        <taxon>Anthozoa</taxon>
        <taxon>Hexacorallia</taxon>
        <taxon>Scleractinia</taxon>
        <taxon>Fungiina</taxon>
        <taxon>Poritidae</taxon>
        <taxon>Porites</taxon>
    </lineage>
</organism>
<dbReference type="EMBL" id="CALNXK010000054">
    <property type="protein sequence ID" value="CAH3134651.1"/>
    <property type="molecule type" value="Genomic_DNA"/>
</dbReference>
<dbReference type="Proteomes" id="UP001159405">
    <property type="component" value="Unassembled WGS sequence"/>
</dbReference>
<accession>A0ABN8P5L8</accession>
<reference evidence="1 2" key="1">
    <citation type="submission" date="2022-05" db="EMBL/GenBank/DDBJ databases">
        <authorList>
            <consortium name="Genoscope - CEA"/>
            <person name="William W."/>
        </authorList>
    </citation>
    <scope>NUCLEOTIDE SEQUENCE [LARGE SCALE GENOMIC DNA]</scope>
</reference>